<dbReference type="EMBL" id="KZ805319">
    <property type="protein sequence ID" value="PVI04733.1"/>
    <property type="molecule type" value="Genomic_DNA"/>
</dbReference>
<dbReference type="STRING" id="97972.A0A2V1E2E2"/>
<dbReference type="OrthoDB" id="1658288at2759"/>
<organism evidence="1 2">
    <name type="scientific">Periconia macrospinosa</name>
    <dbReference type="NCBI Taxonomy" id="97972"/>
    <lineage>
        <taxon>Eukaryota</taxon>
        <taxon>Fungi</taxon>
        <taxon>Dikarya</taxon>
        <taxon>Ascomycota</taxon>
        <taxon>Pezizomycotina</taxon>
        <taxon>Dothideomycetes</taxon>
        <taxon>Pleosporomycetidae</taxon>
        <taxon>Pleosporales</taxon>
        <taxon>Massarineae</taxon>
        <taxon>Periconiaceae</taxon>
        <taxon>Periconia</taxon>
    </lineage>
</organism>
<dbReference type="AlphaFoldDB" id="A0A2V1E2E2"/>
<name>A0A2V1E2E2_9PLEO</name>
<proteinExistence type="predicted"/>
<accession>A0A2V1E2E2</accession>
<reference evidence="1 2" key="1">
    <citation type="journal article" date="2018" name="Sci. Rep.">
        <title>Comparative genomics provides insights into the lifestyle and reveals functional heterogeneity of dark septate endophytic fungi.</title>
        <authorList>
            <person name="Knapp D.G."/>
            <person name="Nemeth J.B."/>
            <person name="Barry K."/>
            <person name="Hainaut M."/>
            <person name="Henrissat B."/>
            <person name="Johnson J."/>
            <person name="Kuo A."/>
            <person name="Lim J.H.P."/>
            <person name="Lipzen A."/>
            <person name="Nolan M."/>
            <person name="Ohm R.A."/>
            <person name="Tamas L."/>
            <person name="Grigoriev I.V."/>
            <person name="Spatafora J.W."/>
            <person name="Nagy L.G."/>
            <person name="Kovacs G.M."/>
        </authorList>
    </citation>
    <scope>NUCLEOTIDE SEQUENCE [LARGE SCALE GENOMIC DNA]</scope>
    <source>
        <strain evidence="1 2">DSE2036</strain>
    </source>
</reference>
<evidence type="ECO:0000313" key="2">
    <source>
        <dbReference type="Proteomes" id="UP000244855"/>
    </source>
</evidence>
<evidence type="ECO:0000313" key="1">
    <source>
        <dbReference type="EMBL" id="PVI04733.1"/>
    </source>
</evidence>
<protein>
    <submittedName>
        <fullName evidence="1">Uncharacterized protein</fullName>
    </submittedName>
</protein>
<gene>
    <name evidence="1" type="ORF">DM02DRAFT_668926</name>
</gene>
<dbReference type="Proteomes" id="UP000244855">
    <property type="component" value="Unassembled WGS sequence"/>
</dbReference>
<sequence length="115" mass="13245">MFGFLSSTLVDIATETEATAEKYVSGKRDLLDNNYYFRFNVQQGLQGVAIAEYQEQGLIEAATEEYLTQQEQKFRIRECVSNFKQKQNRAESSFSTILSASAASTMRLDVYWKDW</sequence>
<keyword evidence="2" id="KW-1185">Reference proteome</keyword>